<feature type="region of interest" description="Disordered" evidence="1">
    <location>
        <begin position="53"/>
        <end position="76"/>
    </location>
</feature>
<dbReference type="PANTHER" id="PTHR37002:SF10">
    <property type="entry name" value="TRANSGLUTAMINASE-LIKE DOMAIN-CONTAINING PROTEIN"/>
    <property type="match status" value="1"/>
</dbReference>
<sequence length="1301" mass="135546">MNPQSRTHRKPPDVEEALSSMLWTPYDNNISESDSSDEMEVLHRVNNNYSFFGTGANQDHRRYPHRQQQQSLMRRSLSAWSYRSRTGKPNPIGESEAGNRFSYPYYDQSDHGFGTFGGGLSSAWYGYGSTINTNNNNYTTNGMNGSSYGYSGVPVTSSRSSYSFQPTVEQGRTDERGAPWQTLTATTDRSIEKRPYLQQLQTPFVGRWQSGVGASQLETSSLPYSLLALDSLGVTGTGATSTGTGREVDGFADSYRDDYQVYSGTGNGENMASGCLSKGSTDGSNINSINNNIDGTCNNNNNDSLCIISAMLRPASGNEGDLHFPSAHQHWQGHGQGRTVPATPSTPGQHNSSITAALLLPTTLPYDARPGSVGTADARITRTPATAAVGEGFTMLGSAVACADSTFNCVRQANAATSTLVRRADGAQADRVRSTDTVQRSEPDRRVDQQTAVVHNSSTSTSGVSPERVVAMRLNVPAAGLAEGGSRTSVYIPSTVVTPPAEGGGVGALLPALSIQVNRLDPNNQQQNDVVNNAASGVSIVSCYRAAKPIASVASDASGPAQAADSVSEGCKGSKCIVERDERGEDQRTEATDRGDVNACDANVSSSEQMVQVSSVVDRLNVDRGVGEDGVGAVCGGSPGSAVSAPSRTYTSTEAQTDDSIQQPQQQHQQQQLLLQHPTGLIGTAAFIGSASAAGPPEPIVATMLGPGSEFSTREHRRRERRERRQARNRLQHIHPLEPPPPLHRSPPPIEIIPDILHSHLPPPYTTLPMGASLIPQMIPANAVAAAAAAAAAIPVRAADDCRYTFPIPIMRSSPSERSRKGCCGHWFAGPPLRALIAVVALGGVACALGGAALGATGLAGSPTSHLTAALLMIGVGVILVTVSGAAWRMTAPGAPPCLGLGSTVDLGRCSRRPCGRGGSTPHGLLYPEFQHRPPPPSYQASMQEYRLRLLLLDRDRQSGRMRSTASPPPTYRSNVGSLLRIPLSSRYNNGSSNSIFGGISGIISGAVGGGSSNSVNNVPPPPPGHTELQVNSSPNPYGSDGHSTLPPSYRSVNLHPSPTVTDPIQRPSQQQQTGVTPGATAPPNTANAPAGHGRDSGRGTTVEDANLISDDNTHRTNATGVNHHAPSIIKIDDRCTAVPGTAVDEQVGSRQRNSIPNVSLIDAGSGEEQKCSVESSVGVAGSNSTGSSINSSSSSGSSRLCPAGTGVPTTNGSGTKDLVTIVTISGTIEPSATGANRSVYTSSSSSSSNSTSSNQPGAGGATCTLLNTNSTPLLATVIPVSKCATTTTPSSPSTGSTGPL</sequence>
<protein>
    <submittedName>
        <fullName evidence="3">Uncharacterized protein</fullName>
    </submittedName>
</protein>
<feature type="compositionally biased region" description="Polar residues" evidence="1">
    <location>
        <begin position="648"/>
        <end position="661"/>
    </location>
</feature>
<dbReference type="EnsemblMetazoa" id="AFUN010467-RA">
    <property type="protein sequence ID" value="AFUN010467-PA"/>
    <property type="gene ID" value="AFUN010467"/>
</dbReference>
<feature type="compositionally biased region" description="Polar residues" evidence="1">
    <location>
        <begin position="1029"/>
        <end position="1073"/>
    </location>
</feature>
<keyword evidence="2" id="KW-1133">Transmembrane helix</keyword>
<reference evidence="3" key="1">
    <citation type="submission" date="2020-05" db="UniProtKB">
        <authorList>
            <consortium name="EnsemblMetazoa"/>
        </authorList>
    </citation>
    <scope>IDENTIFICATION</scope>
    <source>
        <strain evidence="3">FUMOZ</strain>
    </source>
</reference>
<evidence type="ECO:0000256" key="2">
    <source>
        <dbReference type="SAM" id="Phobius"/>
    </source>
</evidence>
<feature type="compositionally biased region" description="Low complexity" evidence="1">
    <location>
        <begin position="1182"/>
        <end position="1199"/>
    </location>
</feature>
<accession>A0A182RW07</accession>
<feature type="compositionally biased region" description="Low complexity" evidence="1">
    <location>
        <begin position="66"/>
        <end position="76"/>
    </location>
</feature>
<feature type="compositionally biased region" description="Basic residues" evidence="1">
    <location>
        <begin position="715"/>
        <end position="727"/>
    </location>
</feature>
<organism evidence="3">
    <name type="scientific">Anopheles funestus</name>
    <name type="common">African malaria mosquito</name>
    <dbReference type="NCBI Taxonomy" id="62324"/>
    <lineage>
        <taxon>Eukaryota</taxon>
        <taxon>Metazoa</taxon>
        <taxon>Ecdysozoa</taxon>
        <taxon>Arthropoda</taxon>
        <taxon>Hexapoda</taxon>
        <taxon>Insecta</taxon>
        <taxon>Pterygota</taxon>
        <taxon>Neoptera</taxon>
        <taxon>Endopterygota</taxon>
        <taxon>Diptera</taxon>
        <taxon>Nematocera</taxon>
        <taxon>Culicoidea</taxon>
        <taxon>Culicidae</taxon>
        <taxon>Anophelinae</taxon>
        <taxon>Anopheles</taxon>
    </lineage>
</organism>
<feature type="compositionally biased region" description="Low complexity" evidence="1">
    <location>
        <begin position="662"/>
        <end position="672"/>
    </location>
</feature>
<feature type="transmembrane region" description="Helical" evidence="2">
    <location>
        <begin position="833"/>
        <end position="855"/>
    </location>
</feature>
<dbReference type="PANTHER" id="PTHR37002">
    <property type="entry name" value="AGAP007005-PA"/>
    <property type="match status" value="1"/>
</dbReference>
<dbReference type="VEuPathDB" id="VectorBase:AFUN010467"/>
<feature type="region of interest" description="Disordered" evidence="1">
    <location>
        <begin position="704"/>
        <end position="727"/>
    </location>
</feature>
<feature type="region of interest" description="Disordered" evidence="1">
    <location>
        <begin position="581"/>
        <end position="600"/>
    </location>
</feature>
<feature type="compositionally biased region" description="Basic and acidic residues" evidence="1">
    <location>
        <begin position="581"/>
        <end position="596"/>
    </location>
</feature>
<feature type="region of interest" description="Disordered" evidence="1">
    <location>
        <begin position="1014"/>
        <end position="1104"/>
    </location>
</feature>
<evidence type="ECO:0000313" key="3">
    <source>
        <dbReference type="EnsemblMetazoa" id="AFUN010467-PA"/>
    </source>
</evidence>
<feature type="region of interest" description="Disordered" evidence="1">
    <location>
        <begin position="957"/>
        <end position="976"/>
    </location>
</feature>
<name>A0A182RW07_ANOFN</name>
<feature type="compositionally biased region" description="Polar residues" evidence="1">
    <location>
        <begin position="961"/>
        <end position="976"/>
    </location>
</feature>
<evidence type="ECO:0000256" key="1">
    <source>
        <dbReference type="SAM" id="MobiDB-lite"/>
    </source>
</evidence>
<feature type="region of interest" description="Disordered" evidence="1">
    <location>
        <begin position="1164"/>
        <end position="1216"/>
    </location>
</feature>
<feature type="compositionally biased region" description="Basic and acidic residues" evidence="1">
    <location>
        <begin position="426"/>
        <end position="448"/>
    </location>
</feature>
<dbReference type="STRING" id="62324.A0A182RW07"/>
<feature type="transmembrane region" description="Helical" evidence="2">
    <location>
        <begin position="867"/>
        <end position="888"/>
    </location>
</feature>
<feature type="compositionally biased region" description="Polar residues" evidence="1">
    <location>
        <begin position="449"/>
        <end position="464"/>
    </location>
</feature>
<feature type="region of interest" description="Disordered" evidence="1">
    <location>
        <begin position="426"/>
        <end position="465"/>
    </location>
</feature>
<feature type="region of interest" description="Disordered" evidence="1">
    <location>
        <begin position="631"/>
        <end position="672"/>
    </location>
</feature>
<feature type="compositionally biased region" description="Low complexity" evidence="1">
    <location>
        <begin position="1242"/>
        <end position="1255"/>
    </location>
</feature>
<keyword evidence="2" id="KW-0812">Transmembrane</keyword>
<keyword evidence="2" id="KW-0472">Membrane</keyword>
<dbReference type="VEuPathDB" id="VectorBase:AFUN2_003660"/>
<feature type="compositionally biased region" description="Polar residues" evidence="1">
    <location>
        <begin position="1232"/>
        <end position="1241"/>
    </location>
</feature>
<feature type="region of interest" description="Disordered" evidence="1">
    <location>
        <begin position="328"/>
        <end position="350"/>
    </location>
</feature>
<feature type="region of interest" description="Disordered" evidence="1">
    <location>
        <begin position="1232"/>
        <end position="1260"/>
    </location>
</feature>
<proteinExistence type="predicted"/>
<feature type="compositionally biased region" description="Low complexity" evidence="1">
    <location>
        <begin position="1074"/>
        <end position="1092"/>
    </location>
</feature>